<dbReference type="CDD" id="cd02869">
    <property type="entry name" value="PseudoU_synth_RluA_like"/>
    <property type="match status" value="1"/>
</dbReference>
<dbReference type="PROSITE" id="PS01129">
    <property type="entry name" value="PSI_RLU"/>
    <property type="match status" value="1"/>
</dbReference>
<dbReference type="GO" id="GO:0009982">
    <property type="term" value="F:pseudouridine synthase activity"/>
    <property type="evidence" value="ECO:0007669"/>
    <property type="project" value="InterPro"/>
</dbReference>
<evidence type="ECO:0000256" key="1">
    <source>
        <dbReference type="ARBA" id="ARBA00000073"/>
    </source>
</evidence>
<dbReference type="Proteomes" id="UP000000422">
    <property type="component" value="Chromosome"/>
</dbReference>
<evidence type="ECO:0000256" key="6">
    <source>
        <dbReference type="PROSITE-ProRule" id="PRU00182"/>
    </source>
</evidence>
<feature type="domain" description="Pseudouridine synthase RsuA/RluA-like" evidence="7">
    <location>
        <begin position="76"/>
        <end position="199"/>
    </location>
</feature>
<dbReference type="RefSeq" id="WP_011139895.1">
    <property type="nucleotide sequence ID" value="NC_005090.1"/>
</dbReference>
<dbReference type="InterPro" id="IPR006224">
    <property type="entry name" value="PsdUridine_synth_RluA-like_CS"/>
</dbReference>
<dbReference type="GO" id="GO:0000455">
    <property type="term" value="P:enzyme-directed rRNA pseudouridine synthesis"/>
    <property type="evidence" value="ECO:0007669"/>
    <property type="project" value="TreeGrafter"/>
</dbReference>
<dbReference type="SUPFAM" id="SSF55120">
    <property type="entry name" value="Pseudouridine synthase"/>
    <property type="match status" value="1"/>
</dbReference>
<proteinExistence type="inferred from homology"/>
<dbReference type="InterPro" id="IPR020103">
    <property type="entry name" value="PsdUridine_synth_cat_dom_sf"/>
</dbReference>
<dbReference type="EMBL" id="BX571662">
    <property type="protein sequence ID" value="CAE11113.1"/>
    <property type="molecule type" value="Genomic_DNA"/>
</dbReference>
<evidence type="ECO:0000256" key="5">
    <source>
        <dbReference type="ARBA" id="ARBA00033164"/>
    </source>
</evidence>
<evidence type="ECO:0000259" key="7">
    <source>
        <dbReference type="Pfam" id="PF00849"/>
    </source>
</evidence>
<dbReference type="GO" id="GO:0003723">
    <property type="term" value="F:RNA binding"/>
    <property type="evidence" value="ECO:0007669"/>
    <property type="project" value="UniProtKB-KW"/>
</dbReference>
<dbReference type="PANTHER" id="PTHR21600:SF44">
    <property type="entry name" value="RIBOSOMAL LARGE SUBUNIT PSEUDOURIDINE SYNTHASE D"/>
    <property type="match status" value="1"/>
</dbReference>
<dbReference type="PANTHER" id="PTHR21600">
    <property type="entry name" value="MITOCHONDRIAL RNA PSEUDOURIDINE SYNTHASE"/>
    <property type="match status" value="1"/>
</dbReference>
<name>Q7M7S4_WOLSU</name>
<organism evidence="9">
    <name type="scientific">Wolinella succinogenes (strain ATCC 29543 / DSM 1740 / CCUG 13145 / JCM 31913 / LMG 7466 / NCTC 11488 / FDC 602W)</name>
    <name type="common">Vibrio succinogenes</name>
    <dbReference type="NCBI Taxonomy" id="273121"/>
    <lineage>
        <taxon>Bacteria</taxon>
        <taxon>Pseudomonadati</taxon>
        <taxon>Campylobacterota</taxon>
        <taxon>Epsilonproteobacteria</taxon>
        <taxon>Campylobacterales</taxon>
        <taxon>Helicobacteraceae</taxon>
        <taxon>Wolinella</taxon>
    </lineage>
</organism>
<sequence length="244" mass="27600">MEKAYKLLSHQQRISHREAKILIDRGMVSVGGMKVKIARGLFPLGTKFSIQEAPKPKILMQDENLLAIDKPPFIASEELLKEHKEKGWTLLHRLDKETSGVILLVQEGSEFQKSAKAEFKAQKVYKEYVAIVEGMIPEEREITKPILTTKGHFAKSKISKEGESAYTKIEPLAYEGKQTQLKVIIKTGRTHQIRVHLASINHPIIGDTLYGGKNAKRILLHARKIALLGYEIESTLPREFSLLK</sequence>
<evidence type="ECO:0000313" key="8">
    <source>
        <dbReference type="EMBL" id="CAE11113.1"/>
    </source>
</evidence>
<evidence type="ECO:0000256" key="2">
    <source>
        <dbReference type="ARBA" id="ARBA00010876"/>
    </source>
</evidence>
<keyword evidence="3" id="KW-0413">Isomerase</keyword>
<dbReference type="Pfam" id="PF00849">
    <property type="entry name" value="PseudoU_synth_2"/>
    <property type="match status" value="1"/>
</dbReference>
<dbReference type="HOGENOM" id="CLU_016902_9_0_7"/>
<reference evidence="8 9" key="1">
    <citation type="journal article" date="2003" name="Proc. Natl. Acad. Sci. U.S.A.">
        <title>Complete genome sequence and analysis of Wolinella succinogenes.</title>
        <authorList>
            <person name="Baar C."/>
            <person name="Eppinger M."/>
            <person name="Raddatz G."/>
            <person name="Simon JM."/>
            <person name="Lanz C."/>
            <person name="Klimmek O."/>
            <person name="Nandakumar R."/>
            <person name="Gross R."/>
            <person name="Rosinus A."/>
            <person name="Keller H."/>
            <person name="Jagtap P."/>
            <person name="Linke B."/>
            <person name="Meyer F."/>
            <person name="Lederer H."/>
            <person name="Schuster S.C."/>
        </authorList>
    </citation>
    <scope>NUCLEOTIDE SEQUENCE [LARGE SCALE GENOMIC DNA]</scope>
    <source>
        <strain evidence="9">ATCC 29543 / DSM 1740 / CCUG 13145 / JCM 31913 / LMG 7466 / NCTC 11488 / FDC 602W</strain>
    </source>
</reference>
<dbReference type="InterPro" id="IPR050188">
    <property type="entry name" value="RluA_PseudoU_synthase"/>
</dbReference>
<comment type="catalytic activity">
    <reaction evidence="1">
        <text>a uridine in RNA = a pseudouridine in RNA</text>
        <dbReference type="Rhea" id="RHEA:48348"/>
        <dbReference type="Rhea" id="RHEA-COMP:12068"/>
        <dbReference type="Rhea" id="RHEA-COMP:12069"/>
        <dbReference type="ChEBI" id="CHEBI:65314"/>
        <dbReference type="ChEBI" id="CHEBI:65315"/>
    </reaction>
</comment>
<dbReference type="STRING" id="273121.WS2115"/>
<dbReference type="KEGG" id="wsu:WS2115"/>
<accession>Q7M7S4</accession>
<keyword evidence="6" id="KW-0694">RNA-binding</keyword>
<dbReference type="GO" id="GO:0140098">
    <property type="term" value="F:catalytic activity, acting on RNA"/>
    <property type="evidence" value="ECO:0007669"/>
    <property type="project" value="UniProtKB-ARBA"/>
</dbReference>
<dbReference type="Gene3D" id="3.30.2350.10">
    <property type="entry name" value="Pseudouridine synthase"/>
    <property type="match status" value="1"/>
</dbReference>
<evidence type="ECO:0000313" key="9">
    <source>
        <dbReference type="Proteomes" id="UP000000422"/>
    </source>
</evidence>
<keyword evidence="9" id="KW-1185">Reference proteome</keyword>
<gene>
    <name evidence="8" type="ordered locus">WS2115</name>
</gene>
<protein>
    <recommendedName>
        <fullName evidence="4">RNA pseudouridylate synthase</fullName>
    </recommendedName>
    <alternativeName>
        <fullName evidence="5">RNA-uridine isomerase</fullName>
    </alternativeName>
</protein>
<dbReference type="eggNOG" id="COG0564">
    <property type="taxonomic scope" value="Bacteria"/>
</dbReference>
<evidence type="ECO:0000256" key="3">
    <source>
        <dbReference type="ARBA" id="ARBA00023235"/>
    </source>
</evidence>
<dbReference type="PROSITE" id="PS50889">
    <property type="entry name" value="S4"/>
    <property type="match status" value="1"/>
</dbReference>
<evidence type="ECO:0000256" key="4">
    <source>
        <dbReference type="ARBA" id="ARBA00031870"/>
    </source>
</evidence>
<dbReference type="AlphaFoldDB" id="Q7M7S4"/>
<dbReference type="InterPro" id="IPR006145">
    <property type="entry name" value="PsdUridine_synth_RsuA/RluA"/>
</dbReference>
<comment type="similarity">
    <text evidence="2">Belongs to the pseudouridine synthase RluA family.</text>
</comment>